<accession>A0A1G7AWW8</accession>
<feature type="transmembrane region" description="Helical" evidence="1">
    <location>
        <begin position="104"/>
        <end position="123"/>
    </location>
</feature>
<evidence type="ECO:0000313" key="2">
    <source>
        <dbReference type="EMBL" id="SDE19212.1"/>
    </source>
</evidence>
<organism evidence="2 3">
    <name type="scientific">Paracoccus isoporae</name>
    <dbReference type="NCBI Taxonomy" id="591205"/>
    <lineage>
        <taxon>Bacteria</taxon>
        <taxon>Pseudomonadati</taxon>
        <taxon>Pseudomonadota</taxon>
        <taxon>Alphaproteobacteria</taxon>
        <taxon>Rhodobacterales</taxon>
        <taxon>Paracoccaceae</taxon>
        <taxon>Paracoccus</taxon>
    </lineage>
</organism>
<keyword evidence="1" id="KW-0812">Transmembrane</keyword>
<dbReference type="AlphaFoldDB" id="A0A1G7AWW8"/>
<dbReference type="STRING" id="591205.SAMN05421538_104274"/>
<feature type="transmembrane region" description="Helical" evidence="1">
    <location>
        <begin position="30"/>
        <end position="47"/>
    </location>
</feature>
<keyword evidence="1" id="KW-0472">Membrane</keyword>
<keyword evidence="3" id="KW-1185">Reference proteome</keyword>
<keyword evidence="1" id="KW-1133">Transmembrane helix</keyword>
<dbReference type="EMBL" id="FNAH01000004">
    <property type="protein sequence ID" value="SDE19212.1"/>
    <property type="molecule type" value="Genomic_DNA"/>
</dbReference>
<proteinExistence type="predicted"/>
<sequence>MEPFLFVALILIFLLYVALGDQQVARGYHGHYAVLIAVALIAAVICATMARRAVGGSEFLAGVIQLAMSFALFIWLGGLLIGGLIGVTRSRRGGDRIASQPRPIGLSVTFYLVNILALTLCIYG</sequence>
<feature type="transmembrane region" description="Helical" evidence="1">
    <location>
        <begin position="59"/>
        <end position="84"/>
    </location>
</feature>
<gene>
    <name evidence="2" type="ORF">SAMN05421538_104274</name>
</gene>
<evidence type="ECO:0000256" key="1">
    <source>
        <dbReference type="SAM" id="Phobius"/>
    </source>
</evidence>
<dbReference type="Proteomes" id="UP000199344">
    <property type="component" value="Unassembled WGS sequence"/>
</dbReference>
<reference evidence="2 3" key="1">
    <citation type="submission" date="2016-10" db="EMBL/GenBank/DDBJ databases">
        <authorList>
            <person name="de Groot N.N."/>
        </authorList>
    </citation>
    <scope>NUCLEOTIDE SEQUENCE [LARGE SCALE GENOMIC DNA]</scope>
    <source>
        <strain evidence="2 3">DSM 22220</strain>
    </source>
</reference>
<name>A0A1G7AWW8_9RHOB</name>
<evidence type="ECO:0000313" key="3">
    <source>
        <dbReference type="Proteomes" id="UP000199344"/>
    </source>
</evidence>
<protein>
    <submittedName>
        <fullName evidence="2">Uncharacterized protein</fullName>
    </submittedName>
</protein>
<dbReference type="RefSeq" id="WP_090523081.1">
    <property type="nucleotide sequence ID" value="NZ_FNAH01000004.1"/>
</dbReference>